<dbReference type="SUPFAM" id="SSF143503">
    <property type="entry name" value="PUG domain-like"/>
    <property type="match status" value="1"/>
</dbReference>
<proteinExistence type="predicted"/>
<dbReference type="Proteomes" id="UP000499080">
    <property type="component" value="Unassembled WGS sequence"/>
</dbReference>
<dbReference type="OrthoDB" id="49605at2759"/>
<name>A0A4Y2N7Z1_ARAVE</name>
<evidence type="ECO:0000313" key="2">
    <source>
        <dbReference type="EMBL" id="GBN34247.1"/>
    </source>
</evidence>
<dbReference type="AlphaFoldDB" id="A0A4Y2N7Z1"/>
<reference evidence="2 3" key="1">
    <citation type="journal article" date="2019" name="Sci. Rep.">
        <title>Orb-weaving spider Araneus ventricosus genome elucidates the spidroin gene catalogue.</title>
        <authorList>
            <person name="Kono N."/>
            <person name="Nakamura H."/>
            <person name="Ohtoshi R."/>
            <person name="Moran D.A.P."/>
            <person name="Shinohara A."/>
            <person name="Yoshida Y."/>
            <person name="Fujiwara M."/>
            <person name="Mori M."/>
            <person name="Tomita M."/>
            <person name="Arakawa K."/>
        </authorList>
    </citation>
    <scope>NUCLEOTIDE SEQUENCE [LARGE SCALE GENOMIC DNA]</scope>
</reference>
<protein>
    <recommendedName>
        <fullName evidence="1">PUB domain-containing protein</fullName>
    </recommendedName>
</protein>
<dbReference type="EMBL" id="BGPR01008500">
    <property type="protein sequence ID" value="GBN34247.1"/>
    <property type="molecule type" value="Genomic_DNA"/>
</dbReference>
<evidence type="ECO:0000313" key="3">
    <source>
        <dbReference type="Proteomes" id="UP000499080"/>
    </source>
</evidence>
<dbReference type="Gene3D" id="1.20.58.2190">
    <property type="match status" value="1"/>
</dbReference>
<keyword evidence="3" id="KW-1185">Reference proteome</keyword>
<evidence type="ECO:0000259" key="1">
    <source>
        <dbReference type="Pfam" id="PF09409"/>
    </source>
</evidence>
<dbReference type="CDD" id="cd09212">
    <property type="entry name" value="PUB"/>
    <property type="match status" value="1"/>
</dbReference>
<gene>
    <name evidence="2" type="ORF">AVEN_237812_1</name>
</gene>
<dbReference type="InterPro" id="IPR018997">
    <property type="entry name" value="PUB_domain"/>
</dbReference>
<dbReference type="Pfam" id="PF09409">
    <property type="entry name" value="PUB"/>
    <property type="match status" value="1"/>
</dbReference>
<organism evidence="2 3">
    <name type="scientific">Araneus ventricosus</name>
    <name type="common">Orbweaver spider</name>
    <name type="synonym">Epeira ventricosa</name>
    <dbReference type="NCBI Taxonomy" id="182803"/>
    <lineage>
        <taxon>Eukaryota</taxon>
        <taxon>Metazoa</taxon>
        <taxon>Ecdysozoa</taxon>
        <taxon>Arthropoda</taxon>
        <taxon>Chelicerata</taxon>
        <taxon>Arachnida</taxon>
        <taxon>Araneae</taxon>
        <taxon>Araneomorphae</taxon>
        <taxon>Entelegynae</taxon>
        <taxon>Araneoidea</taxon>
        <taxon>Araneidae</taxon>
        <taxon>Araneus</taxon>
    </lineage>
</organism>
<feature type="domain" description="PUB" evidence="1">
    <location>
        <begin position="23"/>
        <end position="91"/>
    </location>
</feature>
<comment type="caution">
    <text evidence="2">The sequence shown here is derived from an EMBL/GenBank/DDBJ whole genome shotgun (WGS) entry which is preliminary data.</text>
</comment>
<dbReference type="InterPro" id="IPR036339">
    <property type="entry name" value="PUB-like_dom_sf"/>
</dbReference>
<sequence length="101" mass="11827">MLDKQSLCRYMGDLISGNDSKVSRTAIETLLTIHRNILYNEKDVHFRAINPDNPNFNEKVWSVVPARMFMKKCGWVPAHNRIFFNSDEALVDIIEILLQYR</sequence>
<accession>A0A4Y2N7Z1</accession>